<proteinExistence type="predicted"/>
<accession>A0A7T3KDA5</accession>
<dbReference type="EMBL" id="MT863715">
    <property type="protein sequence ID" value="QPX63116.1"/>
    <property type="molecule type" value="Genomic_DNA"/>
</dbReference>
<dbReference type="Proteomes" id="UP000595323">
    <property type="component" value="Segment"/>
</dbReference>
<organism evidence="1 2">
    <name type="scientific">Campylobacter phage F336</name>
    <dbReference type="NCBI Taxonomy" id="2794361"/>
    <lineage>
        <taxon>Viruses</taxon>
        <taxon>Duplodnaviria</taxon>
        <taxon>Heunggongvirae</taxon>
        <taxon>Uroviricota</taxon>
        <taxon>Caudoviricetes</taxon>
        <taxon>Connertonviridae</taxon>
        <taxon>Fletchervirus</taxon>
        <taxon>Fletchervirus F336</taxon>
    </lineage>
</organism>
<sequence length="71" mass="7595">MALLSPGVEVKEIDLSLTVSSASSSFGAFCGIFPKGPCDGAVFINDIPTLESVFGKPTNSNYNDFFKRIVF</sequence>
<reference evidence="1 2" key="1">
    <citation type="submission" date="2020-08" db="EMBL/GenBank/DDBJ databases">
        <authorList>
            <person name="Sorensen M.C.H."/>
        </authorList>
    </citation>
    <scope>NUCLEOTIDE SEQUENCE [LARGE SCALE GENOMIC DNA]</scope>
</reference>
<evidence type="ECO:0000313" key="1">
    <source>
        <dbReference type="EMBL" id="QPX63116.1"/>
    </source>
</evidence>
<keyword evidence="2" id="KW-1185">Reference proteome</keyword>
<evidence type="ECO:0000313" key="2">
    <source>
        <dbReference type="Proteomes" id="UP000595323"/>
    </source>
</evidence>
<name>A0A7T3KDA5_9CAUD</name>
<gene>
    <name evidence="1" type="ORF">F336_158</name>
</gene>
<protein>
    <submittedName>
        <fullName evidence="1">Putative tail sheath protein</fullName>
    </submittedName>
</protein>
<dbReference type="Gene3D" id="3.40.50.11780">
    <property type="match status" value="1"/>
</dbReference>